<dbReference type="SUPFAM" id="SSF56281">
    <property type="entry name" value="Metallo-hydrolase/oxidoreductase"/>
    <property type="match status" value="1"/>
</dbReference>
<keyword evidence="4 7" id="KW-0479">Metal-binding</keyword>
<dbReference type="GO" id="GO:0046872">
    <property type="term" value="F:metal ion binding"/>
    <property type="evidence" value="ECO:0007669"/>
    <property type="project" value="UniProtKB-KW"/>
</dbReference>
<feature type="binding site" evidence="7">
    <location>
        <position position="133"/>
    </location>
    <ligand>
        <name>Zn(2+)</name>
        <dbReference type="ChEBI" id="CHEBI:29105"/>
        <label>2</label>
    </ligand>
</feature>
<keyword evidence="5 7" id="KW-0378">Hydrolase</keyword>
<evidence type="ECO:0000256" key="4">
    <source>
        <dbReference type="ARBA" id="ARBA00022723"/>
    </source>
</evidence>
<evidence type="ECO:0000256" key="5">
    <source>
        <dbReference type="ARBA" id="ARBA00022801"/>
    </source>
</evidence>
<dbReference type="InterPro" id="IPR032282">
    <property type="entry name" value="HAGH_C"/>
</dbReference>
<feature type="binding site" evidence="7">
    <location>
        <position position="56"/>
    </location>
    <ligand>
        <name>Zn(2+)</name>
        <dbReference type="ChEBI" id="CHEBI:29105"/>
        <label>2</label>
    </ligand>
</feature>
<dbReference type="InterPro" id="IPR050110">
    <property type="entry name" value="Glyoxalase_II_hydrolase"/>
</dbReference>
<dbReference type="Proteomes" id="UP000092671">
    <property type="component" value="Unassembled WGS sequence"/>
</dbReference>
<comment type="catalytic activity">
    <reaction evidence="1 7">
        <text>an S-(2-hydroxyacyl)glutathione + H2O = a 2-hydroxy carboxylate + glutathione + H(+)</text>
        <dbReference type="Rhea" id="RHEA:21864"/>
        <dbReference type="ChEBI" id="CHEBI:15377"/>
        <dbReference type="ChEBI" id="CHEBI:15378"/>
        <dbReference type="ChEBI" id="CHEBI:57925"/>
        <dbReference type="ChEBI" id="CHEBI:58896"/>
        <dbReference type="ChEBI" id="CHEBI:71261"/>
        <dbReference type="EC" id="3.1.2.6"/>
    </reaction>
</comment>
<dbReference type="Pfam" id="PF00753">
    <property type="entry name" value="Lactamase_B"/>
    <property type="match status" value="1"/>
</dbReference>
<dbReference type="UniPathway" id="UPA00619">
    <property type="reaction ID" value="UER00676"/>
</dbReference>
<dbReference type="EMBL" id="LZDN01000001">
    <property type="protein sequence ID" value="OBX52560.1"/>
    <property type="molecule type" value="Genomic_DNA"/>
</dbReference>
<dbReference type="InterPro" id="IPR035680">
    <property type="entry name" value="Clx_II_MBL"/>
</dbReference>
<comment type="subunit">
    <text evidence="7">Monomer.</text>
</comment>
<dbReference type="NCBIfam" id="TIGR03413">
    <property type="entry name" value="GSH_gloB"/>
    <property type="match status" value="1"/>
</dbReference>
<protein>
    <recommendedName>
        <fullName evidence="7">Hydroxyacylglutathione hydrolase</fullName>
        <ecNumber evidence="7">3.1.2.6</ecNumber>
    </recommendedName>
    <alternativeName>
        <fullName evidence="7">Glyoxalase II</fullName>
        <shortName evidence="7">Glx II</shortName>
    </alternativeName>
</protein>
<dbReference type="SMART" id="SM00849">
    <property type="entry name" value="Lactamase_B"/>
    <property type="match status" value="1"/>
</dbReference>
<evidence type="ECO:0000256" key="3">
    <source>
        <dbReference type="ARBA" id="ARBA00006759"/>
    </source>
</evidence>
<dbReference type="InterPro" id="IPR001279">
    <property type="entry name" value="Metallo-B-lactamas"/>
</dbReference>
<dbReference type="AlphaFoldDB" id="A0A1B8PN98"/>
<feature type="binding site" evidence="7">
    <location>
        <position position="133"/>
    </location>
    <ligand>
        <name>Zn(2+)</name>
        <dbReference type="ChEBI" id="CHEBI:29105"/>
        <label>1</label>
    </ligand>
</feature>
<comment type="similarity">
    <text evidence="3 7">Belongs to the metallo-beta-lactamase superfamily. Glyoxalase II family.</text>
</comment>
<dbReference type="EC" id="3.1.2.6" evidence="7"/>
<dbReference type="GO" id="GO:0004416">
    <property type="term" value="F:hydroxyacylglutathione hydrolase activity"/>
    <property type="evidence" value="ECO:0007669"/>
    <property type="project" value="UniProtKB-UniRule"/>
</dbReference>
<feature type="binding site" evidence="7">
    <location>
        <position position="57"/>
    </location>
    <ligand>
        <name>Zn(2+)</name>
        <dbReference type="ChEBI" id="CHEBI:29105"/>
        <label>2</label>
    </ligand>
</feature>
<comment type="cofactor">
    <cofactor evidence="7">
        <name>Zn(2+)</name>
        <dbReference type="ChEBI" id="CHEBI:29105"/>
    </cofactor>
    <text evidence="7">Binds 2 Zn(2+) ions per subunit.</text>
</comment>
<comment type="caution">
    <text evidence="9">The sequence shown here is derived from an EMBL/GenBank/DDBJ whole genome shotgun (WGS) entry which is preliminary data.</text>
</comment>
<name>A0A1B8PN98_MORNO</name>
<feature type="binding site" evidence="7">
    <location>
        <position position="52"/>
    </location>
    <ligand>
        <name>Zn(2+)</name>
        <dbReference type="ChEBI" id="CHEBI:29105"/>
        <label>1</label>
    </ligand>
</feature>
<sequence length="261" mass="29540">MNIIPIPILDDNYVWLIIKDNNAIAVDIGDDKPVLDYLGQHNLNLSAILITHHHDDHIGGVANAKSAHPNAKIYAHRLHLNPIGMNPDVVCDENDEFEILGLRFCVWRTAGHTDTHLSYLCDMDDKTHVFCGDTLFSGGCGRVFTGTIDELFASMERFDALPDDTLFYPTHEYTLSNLNFGLSVCDEMTKKQILAHKQNVDNALKKNKTSLPTSLKQERLINVFLQTDSKEMINNIKQIYPLKDDDELSVFSALRELKNNF</sequence>
<feature type="binding site" evidence="7">
    <location>
        <position position="54"/>
    </location>
    <ligand>
        <name>Zn(2+)</name>
        <dbReference type="ChEBI" id="CHEBI:29105"/>
        <label>1</label>
    </ligand>
</feature>
<accession>A0A1B8PN98</accession>
<evidence type="ECO:0000256" key="6">
    <source>
        <dbReference type="ARBA" id="ARBA00022833"/>
    </source>
</evidence>
<dbReference type="PANTHER" id="PTHR43705:SF1">
    <property type="entry name" value="HYDROXYACYLGLUTATHIONE HYDROLASE GLOB"/>
    <property type="match status" value="1"/>
</dbReference>
<comment type="pathway">
    <text evidence="2 7">Secondary metabolite metabolism; methylglyoxal degradation; (R)-lactate from methylglyoxal: step 2/2.</text>
</comment>
<proteinExistence type="inferred from homology"/>
<dbReference type="CDD" id="cd07723">
    <property type="entry name" value="hydroxyacylglutathione_hydrolase_MBL-fold"/>
    <property type="match status" value="1"/>
</dbReference>
<reference evidence="9 10" key="1">
    <citation type="submission" date="2016-06" db="EMBL/GenBank/DDBJ databases">
        <title>Draft genome of Moraxella nonliquefaciens CCUG 60284.</title>
        <authorList>
            <person name="Salva-Serra F."/>
            <person name="Engstrom-Jakobsson H."/>
            <person name="Thorell K."/>
            <person name="Gonzales-Siles L."/>
            <person name="Karlsson R."/>
            <person name="Boulund F."/>
            <person name="Engstrand L."/>
            <person name="Kristiansson E."/>
            <person name="Moore E."/>
        </authorList>
    </citation>
    <scope>NUCLEOTIDE SEQUENCE [LARGE SCALE GENOMIC DNA]</scope>
    <source>
        <strain evidence="9 10">CCUG 60284</strain>
    </source>
</reference>
<comment type="function">
    <text evidence="7">Thiolesterase that catalyzes the hydrolysis of S-D-lactoyl-glutathione to form glutathione and D-lactic acid.</text>
</comment>
<evidence type="ECO:0000256" key="7">
    <source>
        <dbReference type="HAMAP-Rule" id="MF_01374"/>
    </source>
</evidence>
<dbReference type="Pfam" id="PF16123">
    <property type="entry name" value="HAGH_C"/>
    <property type="match status" value="1"/>
</dbReference>
<evidence type="ECO:0000313" key="9">
    <source>
        <dbReference type="EMBL" id="OBX52560.1"/>
    </source>
</evidence>
<keyword evidence="6 7" id="KW-0862">Zinc</keyword>
<dbReference type="InterPro" id="IPR036866">
    <property type="entry name" value="RibonucZ/Hydroxyglut_hydro"/>
</dbReference>
<evidence type="ECO:0000256" key="2">
    <source>
        <dbReference type="ARBA" id="ARBA00004963"/>
    </source>
</evidence>
<evidence type="ECO:0000313" key="10">
    <source>
        <dbReference type="Proteomes" id="UP000092671"/>
    </source>
</evidence>
<organism evidence="9 10">
    <name type="scientific">Moraxella nonliquefaciens</name>
    <dbReference type="NCBI Taxonomy" id="478"/>
    <lineage>
        <taxon>Bacteria</taxon>
        <taxon>Pseudomonadati</taxon>
        <taxon>Pseudomonadota</taxon>
        <taxon>Gammaproteobacteria</taxon>
        <taxon>Moraxellales</taxon>
        <taxon>Moraxellaceae</taxon>
        <taxon>Moraxella</taxon>
    </lineage>
</organism>
<evidence type="ECO:0000259" key="8">
    <source>
        <dbReference type="SMART" id="SM00849"/>
    </source>
</evidence>
<dbReference type="GO" id="GO:0019243">
    <property type="term" value="P:methylglyoxal catabolic process to D-lactate via S-lactoyl-glutathione"/>
    <property type="evidence" value="ECO:0007669"/>
    <property type="project" value="UniProtKB-UniRule"/>
</dbReference>
<dbReference type="Gene3D" id="3.60.15.10">
    <property type="entry name" value="Ribonuclease Z/Hydroxyacylglutathione hydrolase-like"/>
    <property type="match status" value="1"/>
</dbReference>
<gene>
    <name evidence="7" type="primary">gloB</name>
    <name evidence="9" type="ORF">A9Z60_01470</name>
</gene>
<feature type="binding site" evidence="7">
    <location>
        <position position="112"/>
    </location>
    <ligand>
        <name>Zn(2+)</name>
        <dbReference type="ChEBI" id="CHEBI:29105"/>
        <label>1</label>
    </ligand>
</feature>
<dbReference type="HAMAP" id="MF_01374">
    <property type="entry name" value="Glyoxalase_2"/>
    <property type="match status" value="1"/>
</dbReference>
<dbReference type="OrthoDB" id="9802248at2"/>
<evidence type="ECO:0000256" key="1">
    <source>
        <dbReference type="ARBA" id="ARBA00001623"/>
    </source>
</evidence>
<feature type="binding site" evidence="7">
    <location>
        <position position="171"/>
    </location>
    <ligand>
        <name>Zn(2+)</name>
        <dbReference type="ChEBI" id="CHEBI:29105"/>
        <label>2</label>
    </ligand>
</feature>
<dbReference type="PANTHER" id="PTHR43705">
    <property type="entry name" value="HYDROXYACYLGLUTATHIONE HYDROLASE"/>
    <property type="match status" value="1"/>
</dbReference>
<dbReference type="InterPro" id="IPR017782">
    <property type="entry name" value="Hydroxyacylglutathione_Hdrlase"/>
</dbReference>
<feature type="domain" description="Metallo-beta-lactamase" evidence="8">
    <location>
        <begin position="11"/>
        <end position="171"/>
    </location>
</feature>